<dbReference type="GO" id="GO:0005829">
    <property type="term" value="C:cytosol"/>
    <property type="evidence" value="ECO:0007669"/>
    <property type="project" value="TreeGrafter"/>
</dbReference>
<accession>A0A402AL00</accession>
<dbReference type="InterPro" id="IPR004027">
    <property type="entry name" value="SEC_C_motif"/>
</dbReference>
<keyword evidence="22" id="KW-1185">Reference proteome</keyword>
<dbReference type="InterPro" id="IPR044722">
    <property type="entry name" value="SecA_SF2_C"/>
</dbReference>
<dbReference type="PANTHER" id="PTHR30612:SF0">
    <property type="entry name" value="CHLOROPLAST PROTEIN-TRANSPORTING ATPASE"/>
    <property type="match status" value="1"/>
</dbReference>
<dbReference type="InterPro" id="IPR036266">
    <property type="entry name" value="SecA_Wing/Scaffold_sf"/>
</dbReference>
<feature type="binding site" evidence="15">
    <location>
        <begin position="295"/>
        <end position="299"/>
    </location>
    <ligand>
        <name>ATP</name>
        <dbReference type="ChEBI" id="CHEBI:30616"/>
    </ligand>
</feature>
<dbReference type="EMBL" id="BIFS01000001">
    <property type="protein sequence ID" value="GCE19704.1"/>
    <property type="molecule type" value="Genomic_DNA"/>
</dbReference>
<evidence type="ECO:0000256" key="11">
    <source>
        <dbReference type="ARBA" id="ARBA00022927"/>
    </source>
</evidence>
<evidence type="ECO:0000256" key="9">
    <source>
        <dbReference type="ARBA" id="ARBA00022833"/>
    </source>
</evidence>
<dbReference type="FunFam" id="3.90.1440.10:FF:000002">
    <property type="entry name" value="Protein translocase subunit SecA"/>
    <property type="match status" value="1"/>
</dbReference>
<proteinExistence type="inferred from homology"/>
<dbReference type="EC" id="7.4.2.8" evidence="15"/>
<dbReference type="InterPro" id="IPR000185">
    <property type="entry name" value="SecA"/>
</dbReference>
<evidence type="ECO:0000256" key="3">
    <source>
        <dbReference type="ARBA" id="ARBA00007650"/>
    </source>
</evidence>
<comment type="subcellular location">
    <subcellularLocation>
        <location evidence="15">Cell membrane</location>
        <topology evidence="15">Peripheral membrane protein</topology>
        <orientation evidence="15">Cytoplasmic side</orientation>
    </subcellularLocation>
    <subcellularLocation>
        <location evidence="15">Cytoplasm</location>
    </subcellularLocation>
    <subcellularLocation>
        <location evidence="2">Membrane</location>
        <topology evidence="2">Peripheral membrane protein</topology>
    </subcellularLocation>
    <text evidence="15">Distribution is 50-50.</text>
</comment>
<keyword evidence="8 15" id="KW-0547">Nucleotide-binding</keyword>
<evidence type="ECO:0000256" key="7">
    <source>
        <dbReference type="ARBA" id="ARBA00022723"/>
    </source>
</evidence>
<evidence type="ECO:0000256" key="13">
    <source>
        <dbReference type="ARBA" id="ARBA00023010"/>
    </source>
</evidence>
<evidence type="ECO:0000256" key="12">
    <source>
        <dbReference type="ARBA" id="ARBA00022967"/>
    </source>
</evidence>
<dbReference type="Pfam" id="PF07517">
    <property type="entry name" value="SecA_DEAD"/>
    <property type="match status" value="2"/>
</dbReference>
<dbReference type="Gene3D" id="1.10.3060.10">
    <property type="entry name" value="Helical scaffold and wing domains of SecA"/>
    <property type="match status" value="1"/>
</dbReference>
<dbReference type="CDD" id="cd18803">
    <property type="entry name" value="SF2_C_secA"/>
    <property type="match status" value="1"/>
</dbReference>
<dbReference type="AlphaFoldDB" id="A0A402AL00"/>
<dbReference type="PROSITE" id="PS01312">
    <property type="entry name" value="SECA"/>
    <property type="match status" value="1"/>
</dbReference>
<feature type="region of interest" description="Disordered" evidence="17">
    <location>
        <begin position="1079"/>
        <end position="1145"/>
    </location>
</feature>
<keyword evidence="5 15" id="KW-1003">Cell membrane</keyword>
<dbReference type="GO" id="GO:0005524">
    <property type="term" value="F:ATP binding"/>
    <property type="evidence" value="ECO:0007669"/>
    <property type="project" value="UniProtKB-UniRule"/>
</dbReference>
<keyword evidence="6 15" id="KW-0963">Cytoplasm</keyword>
<dbReference type="OrthoDB" id="9805579at2"/>
<dbReference type="GO" id="GO:0043952">
    <property type="term" value="P:protein transport by the Sec complex"/>
    <property type="evidence" value="ECO:0007669"/>
    <property type="project" value="UniProtKB-ARBA"/>
</dbReference>
<feature type="binding site" evidence="15">
    <location>
        <position position="277"/>
    </location>
    <ligand>
        <name>ATP</name>
        <dbReference type="ChEBI" id="CHEBI:30616"/>
    </ligand>
</feature>
<keyword evidence="9" id="KW-0862">Zinc</keyword>
<dbReference type="Gene3D" id="3.10.450.50">
    <property type="match status" value="1"/>
</dbReference>
<dbReference type="SUPFAM" id="SSF81767">
    <property type="entry name" value="Pre-protein crosslinking domain of SecA"/>
    <property type="match status" value="1"/>
</dbReference>
<dbReference type="InterPro" id="IPR020937">
    <property type="entry name" value="SecA_CS"/>
</dbReference>
<dbReference type="Pfam" id="PF21090">
    <property type="entry name" value="P-loop_SecA"/>
    <property type="match status" value="1"/>
</dbReference>
<dbReference type="InterPro" id="IPR036670">
    <property type="entry name" value="SecA_X-link_sf"/>
</dbReference>
<evidence type="ECO:0000313" key="21">
    <source>
        <dbReference type="EMBL" id="GCE19704.1"/>
    </source>
</evidence>
<sequence length="1163" mass="131881">MQFLGKILGDPNKKELKVIQPLIDKIEQLEPEIQKLSDEELAAKTAEFRSQLALYLKGGMVLENELVALFREVLQKIEPLAEQCTDEHLHIAMSEPRQKIDRNDPENELKNHLQDTLSEAFEKAYENLSPLLNALRSGKATQLAEQRDQWPDEASDPQNAIITLLTEVEPQLKDIDSDLLMETFDELWPAFHQGRSSSTTRDDVANVRLTQFFIDFFHKIQEELVAIKADAIDELLPAITKRYNKQGKTLEDLLPEAFAVVREASFRRIKMRHYVVQLIGGIVLHQGRIAEMRTGEGKTLVATLPVYLNALTGKGVHVVTVNDYLARRDAEWMGQVYTFLGLSVGIIVNAVDAQSAERRAAYQADITYGTNNEFGFDYLRDNMVTSLDQMVQRELNYAIVDEVDNILIDEARTPLIISGQGQESTDMYAQFARWATKLDGEEDYTVEEKTRSVMLTESGIDKIEKLAGVSNIYDEENLDLTRYMENAIKAQVIFKRDKDYIVKDGEVVIVDEFTGRQMPGRRYSEGLHQAIEAKEGVKVQRENHTLATITFQNFFRLYAKLAGMTGTALTEAEEFNKIYKLDVMVIPTNKEMKRQDFSDLIYRTQEAKYKAVVEEIKERYEEGQPVLVGTTSVETSEMLSQLLDLQGIPHHVLNAKHHEREAQIVAQAGRSGSVTIATNMAGRGTDILLGGNPAGYFDSILHKHAEQIDYIRDLPARNEDERAEKEEAIQDYLANMTEAEKDEILQAKIKECDEDHERVVELGGLHIIGTERHESRRIDNQLRGRAGRQGDPGSTRFFLALDDELMRRFAADRVAGIMERVGMDEDTPLESKFVSRFIESAQTRVEGYNFDMRKNVVEYDDVIAKQREVIYSDRRHVLEHGDMHERIVDMISNEVSRLVDGAFPGPVLTEEEQLETLFKSLETWVDIPEDMIPDNIHAVRRDSIKQELTELVLEHYEKRGEELRKQAKEQGAEGFDPIREFERTYLLQVVDRLWMDHIDSLDVMRAGIGFRSVGQRDPLVEFKNEAYRMFDDLKLAIQHYTVDSLLKLLRNDVTITLQRPEPQRKMPANIHTNADELAQASGQAKSDENEIKKPAKQKSRKDAARAAASAATAVPATPGRAARNGTGSSAVSTTTDANGFPKVGRNDLCPCGSGKKYKKCHGA</sequence>
<dbReference type="GO" id="GO:0031522">
    <property type="term" value="C:cell envelope Sec protein transport complex"/>
    <property type="evidence" value="ECO:0007669"/>
    <property type="project" value="TreeGrafter"/>
</dbReference>
<feature type="domain" description="Helicase ATP-binding" evidence="18">
    <location>
        <begin position="279"/>
        <end position="477"/>
    </location>
</feature>
<dbReference type="PROSITE" id="PS51196">
    <property type="entry name" value="SECA_MOTOR_DEAD"/>
    <property type="match status" value="1"/>
</dbReference>
<dbReference type="Pfam" id="PF07516">
    <property type="entry name" value="SecA_SW"/>
    <property type="match status" value="1"/>
</dbReference>
<feature type="compositionally biased region" description="Low complexity" evidence="17">
    <location>
        <begin position="1105"/>
        <end position="1116"/>
    </location>
</feature>
<evidence type="ECO:0000256" key="16">
    <source>
        <dbReference type="RuleBase" id="RU003874"/>
    </source>
</evidence>
<dbReference type="PROSITE" id="PS51192">
    <property type="entry name" value="HELICASE_ATP_BIND_1"/>
    <property type="match status" value="1"/>
</dbReference>
<evidence type="ECO:0000256" key="5">
    <source>
        <dbReference type="ARBA" id="ARBA00022475"/>
    </source>
</evidence>
<dbReference type="Gene3D" id="3.40.50.300">
    <property type="entry name" value="P-loop containing nucleotide triphosphate hydrolases"/>
    <property type="match status" value="3"/>
</dbReference>
<evidence type="ECO:0000256" key="15">
    <source>
        <dbReference type="HAMAP-Rule" id="MF_01382"/>
    </source>
</evidence>
<dbReference type="InterPro" id="IPR011116">
    <property type="entry name" value="SecA_Wing/Scaffold"/>
</dbReference>
<dbReference type="GO" id="GO:0046872">
    <property type="term" value="F:metal ion binding"/>
    <property type="evidence" value="ECO:0007669"/>
    <property type="project" value="UniProtKB-KW"/>
</dbReference>
<dbReference type="Pfam" id="PF02810">
    <property type="entry name" value="SEC-C"/>
    <property type="match status" value="1"/>
</dbReference>
<evidence type="ECO:0000259" key="20">
    <source>
        <dbReference type="PROSITE" id="PS51196"/>
    </source>
</evidence>
<dbReference type="Pfam" id="PF01043">
    <property type="entry name" value="SecA_PP_bind"/>
    <property type="match status" value="1"/>
</dbReference>
<evidence type="ECO:0000259" key="19">
    <source>
        <dbReference type="PROSITE" id="PS51194"/>
    </source>
</evidence>
<feature type="domain" description="Helicase C-terminal" evidence="19">
    <location>
        <begin position="608"/>
        <end position="760"/>
    </location>
</feature>
<dbReference type="InterPro" id="IPR014001">
    <property type="entry name" value="Helicase_ATP-bd"/>
</dbReference>
<dbReference type="SUPFAM" id="SSF52540">
    <property type="entry name" value="P-loop containing nucleoside triphosphate hydrolases"/>
    <property type="match status" value="2"/>
</dbReference>
<evidence type="ECO:0000256" key="6">
    <source>
        <dbReference type="ARBA" id="ARBA00022490"/>
    </source>
</evidence>
<protein>
    <recommendedName>
        <fullName evidence="15 16">Protein translocase subunit SecA</fullName>
        <ecNumber evidence="15">7.4.2.8</ecNumber>
    </recommendedName>
</protein>
<keyword evidence="4 15" id="KW-0813">Transport</keyword>
<dbReference type="NCBIfam" id="NF009538">
    <property type="entry name" value="PRK12904.1"/>
    <property type="match status" value="1"/>
</dbReference>
<dbReference type="FunFam" id="3.40.50.300:FF:000113">
    <property type="entry name" value="Preprotein translocase subunit SecA"/>
    <property type="match status" value="1"/>
</dbReference>
<feature type="binding site" evidence="15">
    <location>
        <position position="686"/>
    </location>
    <ligand>
        <name>ATP</name>
        <dbReference type="ChEBI" id="CHEBI:30616"/>
    </ligand>
</feature>
<dbReference type="PRINTS" id="PR00906">
    <property type="entry name" value="SECA"/>
</dbReference>
<keyword evidence="14 15" id="KW-0472">Membrane</keyword>
<evidence type="ECO:0000256" key="8">
    <source>
        <dbReference type="ARBA" id="ARBA00022741"/>
    </source>
</evidence>
<evidence type="ECO:0000256" key="1">
    <source>
        <dbReference type="ARBA" id="ARBA00001947"/>
    </source>
</evidence>
<dbReference type="Gene3D" id="3.90.1440.10">
    <property type="entry name" value="SecA, preprotein cross-linking domain"/>
    <property type="match status" value="1"/>
</dbReference>
<dbReference type="Proteomes" id="UP000287188">
    <property type="component" value="Unassembled WGS sequence"/>
</dbReference>
<dbReference type="GO" id="GO:0006605">
    <property type="term" value="P:protein targeting"/>
    <property type="evidence" value="ECO:0007669"/>
    <property type="project" value="UniProtKB-UniRule"/>
</dbReference>
<dbReference type="HAMAP" id="MF_01382">
    <property type="entry name" value="SecA"/>
    <property type="match status" value="1"/>
</dbReference>
<evidence type="ECO:0000256" key="2">
    <source>
        <dbReference type="ARBA" id="ARBA00004170"/>
    </source>
</evidence>
<evidence type="ECO:0000256" key="14">
    <source>
        <dbReference type="ARBA" id="ARBA00023136"/>
    </source>
</evidence>
<keyword evidence="13 15" id="KW-0811">Translocation</keyword>
<dbReference type="PANTHER" id="PTHR30612">
    <property type="entry name" value="SECA INNER MEMBRANE COMPONENT OF SEC PROTEIN SECRETION SYSTEM"/>
    <property type="match status" value="1"/>
</dbReference>
<dbReference type="InterPro" id="IPR001650">
    <property type="entry name" value="Helicase_C-like"/>
</dbReference>
<dbReference type="GO" id="GO:0008564">
    <property type="term" value="F:protein-exporting ATPase activity"/>
    <property type="evidence" value="ECO:0007669"/>
    <property type="project" value="UniProtKB-EC"/>
</dbReference>
<reference evidence="22" key="1">
    <citation type="submission" date="2018-12" db="EMBL/GenBank/DDBJ databases">
        <title>Tengunoibacter tsumagoiensis gen. nov., sp. nov., Dictyobacter kobayashii sp. nov., D. alpinus sp. nov., and D. joshuensis sp. nov. and description of Dictyobacteraceae fam. nov. within the order Ktedonobacterales isolated from Tengu-no-mugimeshi.</title>
        <authorList>
            <person name="Wang C.M."/>
            <person name="Zheng Y."/>
            <person name="Sakai Y."/>
            <person name="Toyoda A."/>
            <person name="Minakuchi Y."/>
            <person name="Abe K."/>
            <person name="Yokota A."/>
            <person name="Yabe S."/>
        </authorList>
    </citation>
    <scope>NUCLEOTIDE SEQUENCE [LARGE SCALE GENOMIC DNA]</scope>
    <source>
        <strain evidence="22">Uno11</strain>
    </source>
</reference>
<keyword evidence="7" id="KW-0479">Metal-binding</keyword>
<evidence type="ECO:0000313" key="22">
    <source>
        <dbReference type="Proteomes" id="UP000287188"/>
    </source>
</evidence>
<dbReference type="GO" id="GO:0017038">
    <property type="term" value="P:protein import"/>
    <property type="evidence" value="ECO:0007669"/>
    <property type="project" value="InterPro"/>
</dbReference>
<name>A0A402AL00_9CHLR</name>
<dbReference type="PROSITE" id="PS51194">
    <property type="entry name" value="HELICASE_CTER"/>
    <property type="match status" value="1"/>
</dbReference>
<comment type="catalytic activity">
    <reaction evidence="15">
        <text>ATP + H2O + cellular proteinSide 1 = ADP + phosphate + cellular proteinSide 2.</text>
        <dbReference type="EC" id="7.4.2.8"/>
    </reaction>
</comment>
<dbReference type="SUPFAM" id="SSF81886">
    <property type="entry name" value="Helical scaffold and wing domains of SecA"/>
    <property type="match status" value="1"/>
</dbReference>
<dbReference type="CDD" id="cd17928">
    <property type="entry name" value="DEXDc_SecA"/>
    <property type="match status" value="1"/>
</dbReference>
<dbReference type="NCBIfam" id="TIGR00963">
    <property type="entry name" value="secA"/>
    <property type="match status" value="1"/>
</dbReference>
<evidence type="ECO:0000256" key="10">
    <source>
        <dbReference type="ARBA" id="ARBA00022840"/>
    </source>
</evidence>
<evidence type="ECO:0000256" key="17">
    <source>
        <dbReference type="SAM" id="MobiDB-lite"/>
    </source>
</evidence>
<keyword evidence="11 15" id="KW-0653">Protein transport</keyword>
<dbReference type="SMART" id="SM00958">
    <property type="entry name" value="SecA_PP_bind"/>
    <property type="match status" value="1"/>
</dbReference>
<comment type="function">
    <text evidence="15">Part of the Sec protein translocase complex. Interacts with the SecYEG preprotein conducting channel. Has a central role in coupling the hydrolysis of ATP to the transfer of proteins into and across the cell membrane, serving as an ATP-driven molecular motor driving the stepwise translocation of polypeptide chains across the membrane.</text>
</comment>
<dbReference type="InterPro" id="IPR011130">
    <property type="entry name" value="SecA_preprotein_X-link_dom"/>
</dbReference>
<feature type="compositionally biased region" description="Polar residues" evidence="17">
    <location>
        <begin position="1125"/>
        <end position="1137"/>
    </location>
</feature>
<evidence type="ECO:0000256" key="4">
    <source>
        <dbReference type="ARBA" id="ARBA00022448"/>
    </source>
</evidence>
<dbReference type="GO" id="GO:0005886">
    <property type="term" value="C:plasma membrane"/>
    <property type="evidence" value="ECO:0007669"/>
    <property type="project" value="UniProtKB-SubCell"/>
</dbReference>
<gene>
    <name evidence="15 21" type="primary">secA</name>
    <name evidence="21" type="ORF">KDK_35040</name>
</gene>
<feature type="domain" description="SecA family profile" evidence="20">
    <location>
        <begin position="1"/>
        <end position="830"/>
    </location>
</feature>
<dbReference type="InterPro" id="IPR014018">
    <property type="entry name" value="SecA_motor_DEAD"/>
</dbReference>
<dbReference type="InterPro" id="IPR011115">
    <property type="entry name" value="SecA_DEAD"/>
</dbReference>
<evidence type="ECO:0000259" key="18">
    <source>
        <dbReference type="PROSITE" id="PS51192"/>
    </source>
</evidence>
<comment type="subunit">
    <text evidence="15">Monomer and homodimer. Part of the essential Sec protein translocation apparatus which comprises SecA, SecYEG and auxiliary proteins SecDF. Other proteins may also be involved.</text>
</comment>
<keyword evidence="10 15" id="KW-0067">ATP-binding</keyword>
<dbReference type="GO" id="GO:0065002">
    <property type="term" value="P:intracellular protein transmembrane transport"/>
    <property type="evidence" value="ECO:0007669"/>
    <property type="project" value="UniProtKB-UniRule"/>
</dbReference>
<dbReference type="InterPro" id="IPR027417">
    <property type="entry name" value="P-loop_NTPase"/>
</dbReference>
<comment type="cofactor">
    <cofactor evidence="1">
        <name>Zn(2+)</name>
        <dbReference type="ChEBI" id="CHEBI:29105"/>
    </cofactor>
</comment>
<keyword evidence="12 15" id="KW-1278">Translocase</keyword>
<dbReference type="SMART" id="SM00957">
    <property type="entry name" value="SecA_DEAD"/>
    <property type="match status" value="1"/>
</dbReference>
<comment type="caution">
    <text evidence="21">The sequence shown here is derived from an EMBL/GenBank/DDBJ whole genome shotgun (WGS) entry which is preliminary data.</text>
</comment>
<organism evidence="21 22">
    <name type="scientific">Dictyobacter kobayashii</name>
    <dbReference type="NCBI Taxonomy" id="2014872"/>
    <lineage>
        <taxon>Bacteria</taxon>
        <taxon>Bacillati</taxon>
        <taxon>Chloroflexota</taxon>
        <taxon>Ktedonobacteria</taxon>
        <taxon>Ktedonobacterales</taxon>
        <taxon>Dictyobacteraceae</taxon>
        <taxon>Dictyobacter</taxon>
    </lineage>
</organism>
<comment type="similarity">
    <text evidence="3 15 16">Belongs to the SecA family.</text>
</comment>